<comment type="caution">
    <text evidence="1">The sequence shown here is derived from an EMBL/GenBank/DDBJ whole genome shotgun (WGS) entry which is preliminary data.</text>
</comment>
<dbReference type="AlphaFoldDB" id="A0A9P4S2F8"/>
<dbReference type="OrthoDB" id="3884315at2759"/>
<evidence type="ECO:0000313" key="1">
    <source>
        <dbReference type="EMBL" id="KAF2834156.1"/>
    </source>
</evidence>
<reference evidence="1" key="1">
    <citation type="journal article" date="2020" name="Stud. Mycol.">
        <title>101 Dothideomycetes genomes: a test case for predicting lifestyles and emergence of pathogens.</title>
        <authorList>
            <person name="Haridas S."/>
            <person name="Albert R."/>
            <person name="Binder M."/>
            <person name="Bloem J."/>
            <person name="Labutti K."/>
            <person name="Salamov A."/>
            <person name="Andreopoulos B."/>
            <person name="Baker S."/>
            <person name="Barry K."/>
            <person name="Bills G."/>
            <person name="Bluhm B."/>
            <person name="Cannon C."/>
            <person name="Castanera R."/>
            <person name="Culley D."/>
            <person name="Daum C."/>
            <person name="Ezra D."/>
            <person name="Gonzalez J."/>
            <person name="Henrissat B."/>
            <person name="Kuo A."/>
            <person name="Liang C."/>
            <person name="Lipzen A."/>
            <person name="Lutzoni F."/>
            <person name="Magnuson J."/>
            <person name="Mondo S."/>
            <person name="Nolan M."/>
            <person name="Ohm R."/>
            <person name="Pangilinan J."/>
            <person name="Park H.-J."/>
            <person name="Ramirez L."/>
            <person name="Alfaro M."/>
            <person name="Sun H."/>
            <person name="Tritt A."/>
            <person name="Yoshinaga Y."/>
            <person name="Zwiers L.-H."/>
            <person name="Turgeon B."/>
            <person name="Goodwin S."/>
            <person name="Spatafora J."/>
            <person name="Crous P."/>
            <person name="Grigoriev I."/>
        </authorList>
    </citation>
    <scope>NUCLEOTIDE SEQUENCE</scope>
    <source>
        <strain evidence="1">CBS 101060</strain>
    </source>
</reference>
<gene>
    <name evidence="1" type="ORF">M501DRAFT_1002199</name>
</gene>
<dbReference type="EMBL" id="MU006128">
    <property type="protein sequence ID" value="KAF2834156.1"/>
    <property type="molecule type" value="Genomic_DNA"/>
</dbReference>
<proteinExistence type="predicted"/>
<sequence>MIAFYQGLKEEVKDEWVHYKRLTTMQDVVTLAEKGGRKNVMVRYRKKVTRATNRQD</sequence>
<name>A0A9P4S2F8_9PEZI</name>
<keyword evidence="2" id="KW-1185">Reference proteome</keyword>
<dbReference type="Proteomes" id="UP000799429">
    <property type="component" value="Unassembled WGS sequence"/>
</dbReference>
<protein>
    <submittedName>
        <fullName evidence="1">Uncharacterized protein</fullName>
    </submittedName>
</protein>
<accession>A0A9P4S2F8</accession>
<evidence type="ECO:0000313" key="2">
    <source>
        <dbReference type="Proteomes" id="UP000799429"/>
    </source>
</evidence>
<organism evidence="1 2">
    <name type="scientific">Patellaria atrata CBS 101060</name>
    <dbReference type="NCBI Taxonomy" id="1346257"/>
    <lineage>
        <taxon>Eukaryota</taxon>
        <taxon>Fungi</taxon>
        <taxon>Dikarya</taxon>
        <taxon>Ascomycota</taxon>
        <taxon>Pezizomycotina</taxon>
        <taxon>Dothideomycetes</taxon>
        <taxon>Dothideomycetes incertae sedis</taxon>
        <taxon>Patellariales</taxon>
        <taxon>Patellariaceae</taxon>
        <taxon>Patellaria</taxon>
    </lineage>
</organism>